<keyword evidence="1" id="KW-0472">Membrane</keyword>
<keyword evidence="3" id="KW-1185">Reference proteome</keyword>
<accession>A0A9N8DP06</accession>
<protein>
    <submittedName>
        <fullName evidence="2">Uncharacterized protein</fullName>
    </submittedName>
</protein>
<dbReference type="EMBL" id="CAICTM010000236">
    <property type="protein sequence ID" value="CAB9505605.1"/>
    <property type="molecule type" value="Genomic_DNA"/>
</dbReference>
<evidence type="ECO:0000313" key="3">
    <source>
        <dbReference type="Proteomes" id="UP001153069"/>
    </source>
</evidence>
<dbReference type="Proteomes" id="UP001153069">
    <property type="component" value="Unassembled WGS sequence"/>
</dbReference>
<reference evidence="2" key="1">
    <citation type="submission" date="2020-06" db="EMBL/GenBank/DDBJ databases">
        <authorList>
            <consortium name="Plant Systems Biology data submission"/>
        </authorList>
    </citation>
    <scope>NUCLEOTIDE SEQUENCE</scope>
    <source>
        <strain evidence="2">D6</strain>
    </source>
</reference>
<feature type="transmembrane region" description="Helical" evidence="1">
    <location>
        <begin position="35"/>
        <end position="54"/>
    </location>
</feature>
<keyword evidence="1" id="KW-1133">Transmembrane helix</keyword>
<evidence type="ECO:0000313" key="2">
    <source>
        <dbReference type="EMBL" id="CAB9505605.1"/>
    </source>
</evidence>
<feature type="transmembrane region" description="Helical" evidence="1">
    <location>
        <begin position="121"/>
        <end position="143"/>
    </location>
</feature>
<organism evidence="2 3">
    <name type="scientific">Seminavis robusta</name>
    <dbReference type="NCBI Taxonomy" id="568900"/>
    <lineage>
        <taxon>Eukaryota</taxon>
        <taxon>Sar</taxon>
        <taxon>Stramenopiles</taxon>
        <taxon>Ochrophyta</taxon>
        <taxon>Bacillariophyta</taxon>
        <taxon>Bacillariophyceae</taxon>
        <taxon>Bacillariophycidae</taxon>
        <taxon>Naviculales</taxon>
        <taxon>Naviculaceae</taxon>
        <taxon>Seminavis</taxon>
    </lineage>
</organism>
<dbReference type="AlphaFoldDB" id="A0A9N8DP06"/>
<gene>
    <name evidence="2" type="ORF">SEMRO_237_G095220.1</name>
</gene>
<proteinExistence type="predicted"/>
<evidence type="ECO:0000256" key="1">
    <source>
        <dbReference type="SAM" id="Phobius"/>
    </source>
</evidence>
<sequence length="148" mass="16713">MGPRAWVEEKPAERSLLLGAVAGIGLYCMPYWKEITIMIAMFMPGVYWGFAVIFDGTTEIVQESIVMNVLAYFYGCYCLPRVQTTPFYAPLAIFVHGIIDWVHHFQCFQSSEHVKACCHHYPIVCGCFDFACAGTMTLLILMFEEGTS</sequence>
<name>A0A9N8DP06_9STRA</name>
<comment type="caution">
    <text evidence="2">The sequence shown here is derived from an EMBL/GenBank/DDBJ whole genome shotgun (WGS) entry which is preliminary data.</text>
</comment>
<keyword evidence="1" id="KW-0812">Transmembrane</keyword>